<evidence type="ECO:0000313" key="2">
    <source>
        <dbReference type="EMBL" id="MDT7831664.1"/>
    </source>
</evidence>
<dbReference type="RefSeq" id="WP_349240923.1">
    <property type="nucleotide sequence ID" value="NZ_JAVTTO010000002.1"/>
</dbReference>
<dbReference type="InterPro" id="IPR029063">
    <property type="entry name" value="SAM-dependent_MTases_sf"/>
</dbReference>
<evidence type="ECO:0000313" key="3">
    <source>
        <dbReference type="Proteomes" id="UP001257277"/>
    </source>
</evidence>
<dbReference type="Pfam" id="PF08241">
    <property type="entry name" value="Methyltransf_11"/>
    <property type="match status" value="1"/>
</dbReference>
<dbReference type="EMBL" id="JAVTTO010000002">
    <property type="protein sequence ID" value="MDT7831664.1"/>
    <property type="molecule type" value="Genomic_DNA"/>
</dbReference>
<dbReference type="PANTHER" id="PTHR43861">
    <property type="entry name" value="TRANS-ACONITATE 2-METHYLTRANSFERASE-RELATED"/>
    <property type="match status" value="1"/>
</dbReference>
<dbReference type="GO" id="GO:0008168">
    <property type="term" value="F:methyltransferase activity"/>
    <property type="evidence" value="ECO:0007669"/>
    <property type="project" value="UniProtKB-KW"/>
</dbReference>
<sequence length="231" mass="26353">MNEIYTSSKKKFKTVFEMLVKTNDSYELGEAALPAYAHKNPMIDWLFWKRIQIAYNHANNTKKAKNKILDFGCGSGVLSYMLAQNNHDVIACDIEFSPLNLVKKSIKFPSNIHFVEGNILHKNLESNSFDIIYALDVLEHIDDLEPYIKLFDQLLTPDGLILVSGPTENSLYKLGRKLAGNRFTGDYHVTNITKIKKAFSPYLEVSSLRKLLFPVVLFELFEAQKKTTTPV</sequence>
<reference evidence="2 3" key="1">
    <citation type="submission" date="2023-09" db="EMBL/GenBank/DDBJ databases">
        <title>Novel taxa isolated from Blanes Bay.</title>
        <authorList>
            <person name="Rey-Velasco X."/>
            <person name="Lucena T."/>
        </authorList>
    </citation>
    <scope>NUCLEOTIDE SEQUENCE [LARGE SCALE GENOMIC DNA]</scope>
    <source>
        <strain evidence="2 3">S356</strain>
    </source>
</reference>
<dbReference type="Proteomes" id="UP001257277">
    <property type="component" value="Unassembled WGS sequence"/>
</dbReference>
<evidence type="ECO:0000259" key="1">
    <source>
        <dbReference type="Pfam" id="PF08241"/>
    </source>
</evidence>
<keyword evidence="2" id="KW-0808">Transferase</keyword>
<dbReference type="PANTHER" id="PTHR43861:SF6">
    <property type="entry name" value="METHYLTRANSFERASE TYPE 11"/>
    <property type="match status" value="1"/>
</dbReference>
<protein>
    <submittedName>
        <fullName evidence="2">Class I SAM-dependent methyltransferase</fullName>
    </submittedName>
</protein>
<organism evidence="2 3">
    <name type="scientific">Asprobacillus argus</name>
    <dbReference type="NCBI Taxonomy" id="3076534"/>
    <lineage>
        <taxon>Bacteria</taxon>
        <taxon>Pseudomonadati</taxon>
        <taxon>Bacteroidota</taxon>
        <taxon>Flavobacteriia</taxon>
        <taxon>Flavobacteriales</taxon>
        <taxon>Flavobacteriaceae</taxon>
        <taxon>Asprobacillus</taxon>
    </lineage>
</organism>
<gene>
    <name evidence="2" type="ORF">RQM59_04690</name>
</gene>
<dbReference type="CDD" id="cd02440">
    <property type="entry name" value="AdoMet_MTases"/>
    <property type="match status" value="1"/>
</dbReference>
<dbReference type="GO" id="GO:0032259">
    <property type="term" value="P:methylation"/>
    <property type="evidence" value="ECO:0007669"/>
    <property type="project" value="UniProtKB-KW"/>
</dbReference>
<name>A0ABU3LD62_9FLAO</name>
<keyword evidence="2" id="KW-0489">Methyltransferase</keyword>
<dbReference type="Gene3D" id="3.40.50.150">
    <property type="entry name" value="Vaccinia Virus protein VP39"/>
    <property type="match status" value="1"/>
</dbReference>
<comment type="caution">
    <text evidence="2">The sequence shown here is derived from an EMBL/GenBank/DDBJ whole genome shotgun (WGS) entry which is preliminary data.</text>
</comment>
<dbReference type="SUPFAM" id="SSF53335">
    <property type="entry name" value="S-adenosyl-L-methionine-dependent methyltransferases"/>
    <property type="match status" value="1"/>
</dbReference>
<keyword evidence="3" id="KW-1185">Reference proteome</keyword>
<dbReference type="InterPro" id="IPR013216">
    <property type="entry name" value="Methyltransf_11"/>
</dbReference>
<feature type="domain" description="Methyltransferase type 11" evidence="1">
    <location>
        <begin position="69"/>
        <end position="162"/>
    </location>
</feature>
<proteinExistence type="predicted"/>
<accession>A0ABU3LD62</accession>